<evidence type="ECO:0000256" key="2">
    <source>
        <dbReference type="ARBA" id="ARBA00008685"/>
    </source>
</evidence>
<feature type="transmembrane region" description="Helical" evidence="9">
    <location>
        <begin position="331"/>
        <end position="351"/>
    </location>
</feature>
<evidence type="ECO:0000256" key="7">
    <source>
        <dbReference type="ARBA" id="ARBA00023170"/>
    </source>
</evidence>
<comment type="similarity">
    <text evidence="2">Belongs to the glutamate-gated ion channel (TC 1.A.10.1) family.</text>
</comment>
<dbReference type="Proteomes" id="UP000639338">
    <property type="component" value="Unassembled WGS sequence"/>
</dbReference>
<proteinExistence type="inferred from homology"/>
<name>A0A835CQ39_APHGI</name>
<dbReference type="GO" id="GO:0050906">
    <property type="term" value="P:detection of stimulus involved in sensory perception"/>
    <property type="evidence" value="ECO:0007669"/>
    <property type="project" value="UniProtKB-ARBA"/>
</dbReference>
<dbReference type="GO" id="GO:0005886">
    <property type="term" value="C:plasma membrane"/>
    <property type="evidence" value="ECO:0007669"/>
    <property type="project" value="UniProtKB-SubCell"/>
</dbReference>
<dbReference type="PANTHER" id="PTHR42643">
    <property type="entry name" value="IONOTROPIC RECEPTOR 20A-RELATED"/>
    <property type="match status" value="1"/>
</dbReference>
<evidence type="ECO:0000313" key="11">
    <source>
        <dbReference type="EMBL" id="KAF7991877.1"/>
    </source>
</evidence>
<comment type="caution">
    <text evidence="11">The sequence shown here is derived from an EMBL/GenBank/DDBJ whole genome shotgun (WGS) entry which is preliminary data.</text>
</comment>
<organism evidence="11 12">
    <name type="scientific">Aphidius gifuensis</name>
    <name type="common">Parasitoid wasp</name>
    <dbReference type="NCBI Taxonomy" id="684658"/>
    <lineage>
        <taxon>Eukaryota</taxon>
        <taxon>Metazoa</taxon>
        <taxon>Ecdysozoa</taxon>
        <taxon>Arthropoda</taxon>
        <taxon>Hexapoda</taxon>
        <taxon>Insecta</taxon>
        <taxon>Pterygota</taxon>
        <taxon>Neoptera</taxon>
        <taxon>Endopterygota</taxon>
        <taxon>Hymenoptera</taxon>
        <taxon>Apocrita</taxon>
        <taxon>Ichneumonoidea</taxon>
        <taxon>Braconidae</taxon>
        <taxon>Aphidiinae</taxon>
        <taxon>Aphidius</taxon>
    </lineage>
</organism>
<dbReference type="InterPro" id="IPR001320">
    <property type="entry name" value="Iontro_rcpt_C"/>
</dbReference>
<reference evidence="11 12" key="1">
    <citation type="submission" date="2020-08" db="EMBL/GenBank/DDBJ databases">
        <title>Aphidius gifuensis genome sequencing and assembly.</title>
        <authorList>
            <person name="Du Z."/>
        </authorList>
    </citation>
    <scope>NUCLEOTIDE SEQUENCE [LARGE SCALE GENOMIC DNA]</scope>
    <source>
        <strain evidence="11">YNYX2018</strain>
        <tissue evidence="11">Adults</tissue>
    </source>
</reference>
<gene>
    <name evidence="11" type="ORF">HCN44_010678</name>
</gene>
<evidence type="ECO:0000256" key="3">
    <source>
        <dbReference type="ARBA" id="ARBA00022475"/>
    </source>
</evidence>
<sequence>MQKALIDVTKCTRLARSHIFDNSKPVTIIASSIFDVDTISHRDLKTSRRIASDFGQTTTEHLGKLPAYIIHSNSPEYLTKIFTNVQTIDEKYSEFLIITSASQDWLANFTSQLYKRGIKQLAVLITNKSNVTTNNYPPYMITCTTLLKNQSIKLKYPTYPAKLPKILKYTKILDGSQTHDDFSIKINNETSSFEEDLLRLYADRHNMKVEEENLTNWNDALENLLENKIQFVFRMFPKTSRMQTKLVNWCKYDLIYAASVVPVTEWSSTRIFEPFSPKIWLLILTATILFIIFSMILNKLRRGGRKNNTIKVWTIISITINQGLPKLPTKIGLRFCIFMWFMFIFFINAMYNADYSGSMTSPEEEKLLSTFSDVIASNRPIGGPSSLISALLNDEDPDVVEFVARSTDMTVNETFKAILENNTIGVVNLLMLQLNNWNNRANESQRIYSIKEALVLNSPTFLIAKYYHPLDDALAQGVYTTIEYLRSSGIINAIYQKYYTSKTNVNYINHMIAQSETMIGLKHLDIAFKILFIGQFIGLIVLIIENRFKHD</sequence>
<dbReference type="Gene3D" id="1.10.287.70">
    <property type="match status" value="1"/>
</dbReference>
<keyword evidence="3" id="KW-1003">Cell membrane</keyword>
<dbReference type="SUPFAM" id="SSF53850">
    <property type="entry name" value="Periplasmic binding protein-like II"/>
    <property type="match status" value="1"/>
</dbReference>
<dbReference type="InterPro" id="IPR052192">
    <property type="entry name" value="Insect_Ionotropic_Sensory_Rcpt"/>
</dbReference>
<evidence type="ECO:0000256" key="6">
    <source>
        <dbReference type="ARBA" id="ARBA00023136"/>
    </source>
</evidence>
<evidence type="ECO:0000256" key="8">
    <source>
        <dbReference type="ARBA" id="ARBA00023180"/>
    </source>
</evidence>
<evidence type="ECO:0000256" key="9">
    <source>
        <dbReference type="SAM" id="Phobius"/>
    </source>
</evidence>
<keyword evidence="6 9" id="KW-0472">Membrane</keyword>
<evidence type="ECO:0000256" key="1">
    <source>
        <dbReference type="ARBA" id="ARBA00004651"/>
    </source>
</evidence>
<dbReference type="EMBL" id="JACMRX010000004">
    <property type="protein sequence ID" value="KAF7991877.1"/>
    <property type="molecule type" value="Genomic_DNA"/>
</dbReference>
<evidence type="ECO:0000313" key="12">
    <source>
        <dbReference type="Proteomes" id="UP000639338"/>
    </source>
</evidence>
<evidence type="ECO:0000256" key="4">
    <source>
        <dbReference type="ARBA" id="ARBA00022692"/>
    </source>
</evidence>
<feature type="transmembrane region" description="Helical" evidence="9">
    <location>
        <begin position="526"/>
        <end position="544"/>
    </location>
</feature>
<keyword evidence="7" id="KW-0675">Receptor</keyword>
<evidence type="ECO:0000259" key="10">
    <source>
        <dbReference type="Pfam" id="PF00060"/>
    </source>
</evidence>
<accession>A0A835CQ39</accession>
<dbReference type="GO" id="GO:0015276">
    <property type="term" value="F:ligand-gated monoatomic ion channel activity"/>
    <property type="evidence" value="ECO:0007669"/>
    <property type="project" value="InterPro"/>
</dbReference>
<evidence type="ECO:0000256" key="5">
    <source>
        <dbReference type="ARBA" id="ARBA00022989"/>
    </source>
</evidence>
<feature type="domain" description="Ionotropic glutamate receptor C-terminal" evidence="10">
    <location>
        <begin position="279"/>
        <end position="534"/>
    </location>
</feature>
<comment type="subcellular location">
    <subcellularLocation>
        <location evidence="1">Cell membrane</location>
        <topology evidence="1">Multi-pass membrane protein</topology>
    </subcellularLocation>
</comment>
<protein>
    <recommendedName>
        <fullName evidence="10">Ionotropic glutamate receptor C-terminal domain-containing protein</fullName>
    </recommendedName>
</protein>
<dbReference type="PANTHER" id="PTHR42643:SF30">
    <property type="entry name" value="IONOTROPIC RECEPTOR 40A-RELATED"/>
    <property type="match status" value="1"/>
</dbReference>
<dbReference type="Pfam" id="PF00060">
    <property type="entry name" value="Lig_chan"/>
    <property type="match status" value="1"/>
</dbReference>
<keyword evidence="5 9" id="KW-1133">Transmembrane helix</keyword>
<dbReference type="AlphaFoldDB" id="A0A835CQ39"/>
<keyword evidence="12" id="KW-1185">Reference proteome</keyword>
<keyword evidence="4 9" id="KW-0812">Transmembrane</keyword>
<keyword evidence="8" id="KW-0325">Glycoprotein</keyword>
<feature type="transmembrane region" description="Helical" evidence="9">
    <location>
        <begin position="279"/>
        <end position="297"/>
    </location>
</feature>